<organism evidence="1 2">
    <name type="scientific">Dentiscutata heterogama</name>
    <dbReference type="NCBI Taxonomy" id="1316150"/>
    <lineage>
        <taxon>Eukaryota</taxon>
        <taxon>Fungi</taxon>
        <taxon>Fungi incertae sedis</taxon>
        <taxon>Mucoromycota</taxon>
        <taxon>Glomeromycotina</taxon>
        <taxon>Glomeromycetes</taxon>
        <taxon>Diversisporales</taxon>
        <taxon>Gigasporaceae</taxon>
        <taxon>Dentiscutata</taxon>
    </lineage>
</organism>
<dbReference type="Proteomes" id="UP000789702">
    <property type="component" value="Unassembled WGS sequence"/>
</dbReference>
<proteinExistence type="predicted"/>
<keyword evidence="2" id="KW-1185">Reference proteome</keyword>
<sequence>MEFFLTSHTSISAINIFTALCKRVETGEWMDDKKEELKNFKETLNKAINSIKSVKDNERLKQLNDFREGDFLNQRDLGYNHPVCSEIIDDSLKPFMDMKEKFIKIFRMQSDEKFKLLANIALKNICEKFLYEEQENLDVEIGYLEMGHPKSSLDKQRRDYKKLNRFGKDSIDFIKESKHKRKTEKLSIEYLTIFTINIVRDTMEFCSMCKESGLYKVSLLD</sequence>
<gene>
    <name evidence="1" type="ORF">DHETER_LOCUS2900</name>
</gene>
<evidence type="ECO:0000313" key="2">
    <source>
        <dbReference type="Proteomes" id="UP000789702"/>
    </source>
</evidence>
<comment type="caution">
    <text evidence="1">The sequence shown here is derived from an EMBL/GenBank/DDBJ whole genome shotgun (WGS) entry which is preliminary data.</text>
</comment>
<reference evidence="1" key="1">
    <citation type="submission" date="2021-06" db="EMBL/GenBank/DDBJ databases">
        <authorList>
            <person name="Kallberg Y."/>
            <person name="Tangrot J."/>
            <person name="Rosling A."/>
        </authorList>
    </citation>
    <scope>NUCLEOTIDE SEQUENCE</scope>
    <source>
        <strain evidence="1">IL203A</strain>
    </source>
</reference>
<protein>
    <submittedName>
        <fullName evidence="1">4782_t:CDS:1</fullName>
    </submittedName>
</protein>
<evidence type="ECO:0000313" key="1">
    <source>
        <dbReference type="EMBL" id="CAG8498587.1"/>
    </source>
</evidence>
<dbReference type="EMBL" id="CAJVPU010002290">
    <property type="protein sequence ID" value="CAG8498587.1"/>
    <property type="molecule type" value="Genomic_DNA"/>
</dbReference>
<name>A0ACA9KXN0_9GLOM</name>
<accession>A0ACA9KXN0</accession>